<dbReference type="EMBL" id="JBICYV010000016">
    <property type="protein sequence ID" value="MFG3014477.1"/>
    <property type="molecule type" value="Genomic_DNA"/>
</dbReference>
<dbReference type="NCBIfam" id="TIGR01509">
    <property type="entry name" value="HAD-SF-IA-v3"/>
    <property type="match status" value="1"/>
</dbReference>
<proteinExistence type="predicted"/>
<dbReference type="Pfam" id="PF00702">
    <property type="entry name" value="Hydrolase"/>
    <property type="match status" value="1"/>
</dbReference>
<keyword evidence="2" id="KW-1185">Reference proteome</keyword>
<dbReference type="Proteomes" id="UP001604267">
    <property type="component" value="Unassembled WGS sequence"/>
</dbReference>
<dbReference type="InterPro" id="IPR006439">
    <property type="entry name" value="HAD-SF_hydro_IA"/>
</dbReference>
<protein>
    <submittedName>
        <fullName evidence="1">HAD-IA family hydrolase</fullName>
    </submittedName>
</protein>
<dbReference type="PANTHER" id="PTHR43611">
    <property type="entry name" value="ALPHA-D-GLUCOSE 1-PHOSPHATE PHOSPHATASE"/>
    <property type="match status" value="1"/>
</dbReference>
<keyword evidence="1" id="KW-0378">Hydrolase</keyword>
<reference evidence="1 2" key="1">
    <citation type="submission" date="2024-10" db="EMBL/GenBank/DDBJ databases">
        <title>The Natural Products Discovery Center: Release of the First 8490 Sequenced Strains for Exploring Actinobacteria Biosynthetic Diversity.</title>
        <authorList>
            <person name="Kalkreuter E."/>
            <person name="Kautsar S.A."/>
            <person name="Yang D."/>
            <person name="Bader C.D."/>
            <person name="Teijaro C.N."/>
            <person name="Fluegel L."/>
            <person name="Davis C.M."/>
            <person name="Simpson J.R."/>
            <person name="Lauterbach L."/>
            <person name="Steele A.D."/>
            <person name="Gui C."/>
            <person name="Meng S."/>
            <person name="Li G."/>
            <person name="Viehrig K."/>
            <person name="Ye F."/>
            <person name="Su P."/>
            <person name="Kiefer A.F."/>
            <person name="Nichols A."/>
            <person name="Cepeda A.J."/>
            <person name="Yan W."/>
            <person name="Fan B."/>
            <person name="Jiang Y."/>
            <person name="Adhikari A."/>
            <person name="Zheng C.-J."/>
            <person name="Schuster L."/>
            <person name="Cowan T.M."/>
            <person name="Smanski M.J."/>
            <person name="Chevrette M.G."/>
            <person name="De Carvalho L.P.S."/>
            <person name="Shen B."/>
        </authorList>
    </citation>
    <scope>NUCLEOTIDE SEQUENCE [LARGE SCALE GENOMIC DNA]</scope>
    <source>
        <strain evidence="1 2">NPDC048320</strain>
    </source>
</reference>
<evidence type="ECO:0000313" key="2">
    <source>
        <dbReference type="Proteomes" id="UP001604267"/>
    </source>
</evidence>
<dbReference type="Gene3D" id="1.10.150.240">
    <property type="entry name" value="Putative phosphatase, domain 2"/>
    <property type="match status" value="1"/>
</dbReference>
<organism evidence="1 2">
    <name type="scientific">Streptomyces cinerochromogenes</name>
    <dbReference type="NCBI Taxonomy" id="66422"/>
    <lineage>
        <taxon>Bacteria</taxon>
        <taxon>Bacillati</taxon>
        <taxon>Actinomycetota</taxon>
        <taxon>Actinomycetes</taxon>
        <taxon>Kitasatosporales</taxon>
        <taxon>Streptomycetaceae</taxon>
        <taxon>Streptomyces</taxon>
    </lineage>
</organism>
<dbReference type="Gene3D" id="3.40.50.1000">
    <property type="entry name" value="HAD superfamily/HAD-like"/>
    <property type="match status" value="1"/>
</dbReference>
<dbReference type="PRINTS" id="PR00413">
    <property type="entry name" value="HADHALOGNASE"/>
</dbReference>
<dbReference type="RefSeq" id="WP_388313045.1">
    <property type="nucleotide sequence ID" value="NZ_JBIBCC010000001.1"/>
</dbReference>
<sequence>MQGSAGSPVRAVWTDYGGVLEVPSTKVTVANFCGKIGISPQQLLTAMEKVAASYGVDLLAPLDTPLVTQEEWSAQVEDVLRADEGVDVDLSDFPARWFEGRTANEPWVAHLRRLNAGGVFVGLMSNMVPAWDEHWRRVVDPEGLFKELVMSFEVGSRKPETGIFRVAEERTGFLPHECVLIDDIEKNCAGARQAGWHAIHFTDPAQAISELNALLGADRPE</sequence>
<comment type="caution">
    <text evidence="1">The sequence shown here is derived from an EMBL/GenBank/DDBJ whole genome shotgun (WGS) entry which is preliminary data.</text>
</comment>
<dbReference type="PANTHER" id="PTHR43611:SF3">
    <property type="entry name" value="FLAVIN MONONUCLEOTIDE HYDROLASE 1, CHLOROPLATIC"/>
    <property type="match status" value="1"/>
</dbReference>
<dbReference type="SUPFAM" id="SSF56784">
    <property type="entry name" value="HAD-like"/>
    <property type="match status" value="1"/>
</dbReference>
<dbReference type="InterPro" id="IPR036412">
    <property type="entry name" value="HAD-like_sf"/>
</dbReference>
<accession>A0ABW7BBA4</accession>
<gene>
    <name evidence="1" type="ORF">ACGFZB_29460</name>
</gene>
<dbReference type="GO" id="GO:0016787">
    <property type="term" value="F:hydrolase activity"/>
    <property type="evidence" value="ECO:0007669"/>
    <property type="project" value="UniProtKB-KW"/>
</dbReference>
<dbReference type="InterPro" id="IPR023198">
    <property type="entry name" value="PGP-like_dom2"/>
</dbReference>
<evidence type="ECO:0000313" key="1">
    <source>
        <dbReference type="EMBL" id="MFG3014477.1"/>
    </source>
</evidence>
<name>A0ABW7BBA4_9ACTN</name>
<dbReference type="InterPro" id="IPR023214">
    <property type="entry name" value="HAD_sf"/>
</dbReference>